<sequence>MPNTLGKTEICNIALRRIGVRPVNNVETDVSTPATELKAVWSLAVHSVLRGAEWNFARKIIPLAELNEEKVLGWDYLYRYPNDCAALWAIEDENSIRSGDLKHKWESVLSPETNQQAIATDCPQAYGRYTALVEDPTKWDSQFVDCLGWRLAMDVCQALASDTGLFNKCSQMYAACLSAAQTANKTEKYNDEEIYGFFVNARG</sequence>
<accession>A0A0B2JY18</accession>
<dbReference type="STRING" id="82374.NZ47_09465"/>
<gene>
    <name evidence="1" type="ORF">NZ47_09465</name>
</gene>
<dbReference type="AlphaFoldDB" id="A0A0B2JY18"/>
<reference evidence="1 2" key="1">
    <citation type="journal article" date="2013" name="PLoS ONE">
        <title>Identification and characterization of three novel lipases belonging to families II and V from Anaerovibrio lipolyticus 5ST.</title>
        <authorList>
            <person name="Prive F."/>
            <person name="Kaderbhai N.N."/>
            <person name="Girdwood S."/>
            <person name="Worgan H.J."/>
            <person name="Pinloche E."/>
            <person name="Scollan N.D."/>
            <person name="Huws S.A."/>
            <person name="Newbold C.J."/>
        </authorList>
    </citation>
    <scope>NUCLEOTIDE SEQUENCE [LARGE SCALE GENOMIC DNA]</scope>
    <source>
        <strain evidence="1 2">5S</strain>
    </source>
</reference>
<evidence type="ECO:0000313" key="1">
    <source>
        <dbReference type="EMBL" id="KHM51603.1"/>
    </source>
</evidence>
<evidence type="ECO:0000313" key="2">
    <source>
        <dbReference type="Proteomes" id="UP000030993"/>
    </source>
</evidence>
<dbReference type="EMBL" id="JSCE01000183">
    <property type="protein sequence ID" value="KHM51603.1"/>
    <property type="molecule type" value="Genomic_DNA"/>
</dbReference>
<organism evidence="1 2">
    <name type="scientific">Anaerovibrio lipolyticus</name>
    <dbReference type="NCBI Taxonomy" id="82374"/>
    <lineage>
        <taxon>Bacteria</taxon>
        <taxon>Bacillati</taxon>
        <taxon>Bacillota</taxon>
        <taxon>Negativicutes</taxon>
        <taxon>Selenomonadales</taxon>
        <taxon>Selenomonadaceae</taxon>
        <taxon>Anaerovibrio</taxon>
    </lineage>
</organism>
<proteinExistence type="predicted"/>
<keyword evidence="2" id="KW-1185">Reference proteome</keyword>
<name>A0A0B2JY18_9FIRM</name>
<dbReference type="RefSeq" id="WP_039209734.1">
    <property type="nucleotide sequence ID" value="NZ_JSCE01000183.1"/>
</dbReference>
<protein>
    <submittedName>
        <fullName evidence="1">Uncharacterized protein</fullName>
    </submittedName>
</protein>
<dbReference type="Proteomes" id="UP000030993">
    <property type="component" value="Unassembled WGS sequence"/>
</dbReference>
<comment type="caution">
    <text evidence="1">The sequence shown here is derived from an EMBL/GenBank/DDBJ whole genome shotgun (WGS) entry which is preliminary data.</text>
</comment>